<dbReference type="SUPFAM" id="SSF53474">
    <property type="entry name" value="alpha/beta-Hydrolases"/>
    <property type="match status" value="1"/>
</dbReference>
<dbReference type="Pfam" id="PF00561">
    <property type="entry name" value="Abhydrolase_1"/>
    <property type="match status" value="1"/>
</dbReference>
<reference evidence="2 3" key="1">
    <citation type="submission" date="2019-03" db="EMBL/GenBank/DDBJ databases">
        <title>Comparative insights into the high quality Complete genome sequence of highly metal resistant Cupriavidus metallidurans strain BS1 isolated from a gold-copper mine.</title>
        <authorList>
            <person name="Mazhar H.S."/>
            <person name="Rensing C."/>
        </authorList>
    </citation>
    <scope>NUCLEOTIDE SEQUENCE [LARGE SCALE GENOMIC DNA]</scope>
    <source>
        <strain evidence="2 3">BS1</strain>
    </source>
</reference>
<dbReference type="Gene3D" id="3.40.50.1820">
    <property type="entry name" value="alpha/beta hydrolase"/>
    <property type="match status" value="1"/>
</dbReference>
<proteinExistence type="predicted"/>
<dbReference type="Proteomes" id="UP000253772">
    <property type="component" value="Chromosome c2"/>
</dbReference>
<accession>A0A482J3L9</accession>
<organism evidence="2 3">
    <name type="scientific">Cupriavidus metallidurans</name>
    <dbReference type="NCBI Taxonomy" id="119219"/>
    <lineage>
        <taxon>Bacteria</taxon>
        <taxon>Pseudomonadati</taxon>
        <taxon>Pseudomonadota</taxon>
        <taxon>Betaproteobacteria</taxon>
        <taxon>Burkholderiales</taxon>
        <taxon>Burkholderiaceae</taxon>
        <taxon>Cupriavidus</taxon>
    </lineage>
</organism>
<feature type="domain" description="AB hydrolase-1" evidence="1">
    <location>
        <begin position="66"/>
        <end position="216"/>
    </location>
</feature>
<dbReference type="InterPro" id="IPR000073">
    <property type="entry name" value="AB_hydrolase_1"/>
</dbReference>
<dbReference type="InterPro" id="IPR029058">
    <property type="entry name" value="AB_hydrolase_fold"/>
</dbReference>
<protein>
    <submittedName>
        <fullName evidence="2">Triacylglycerol lipase</fullName>
    </submittedName>
</protein>
<name>A0A482J3L9_9BURK</name>
<dbReference type="EMBL" id="CP037901">
    <property type="protein sequence ID" value="QBP14009.1"/>
    <property type="molecule type" value="Genomic_DNA"/>
</dbReference>
<dbReference type="RefSeq" id="WP_017513678.1">
    <property type="nucleotide sequence ID" value="NZ_CP037901.1"/>
</dbReference>
<gene>
    <name evidence="2" type="ORF">DDF84_031265</name>
</gene>
<sequence>MEHGNRRGPGRACAHQDTVTLEAGTRRSTSAIAGTAAGTAAAIAAAIAMAWPASATASSDYAKTRYPIVLVHGLTGAAKIGGVIDYWYGIPEVLRANGATVYVSTVPSFNSDEERALALQAYVRAVKLETGADKVNLIGHSQGGPTSRMLAAMSPQDVASVTTIGSPHRGSQLADVVLDVINGISSIPLAGPALVNVIQGVTNLLGWFNGIVNGQALNQDAIASVRILTSQGATEQNARLNATLAPGSQSALGPDCDTPGAVAEQRQGRDASGKLVTYTQAAYSWTGRGGPINLLRSNLLDPSTAAMAAAAGVMGMKGAGPNDGMVSVCSAKWGRVLSTDYYWNHLDEINQMLGMYQDVDPRTVILNHANRLRNDQL</sequence>
<dbReference type="OrthoDB" id="2004167at2"/>
<dbReference type="AlphaFoldDB" id="A0A482J3L9"/>
<evidence type="ECO:0000313" key="3">
    <source>
        <dbReference type="Proteomes" id="UP000253772"/>
    </source>
</evidence>
<evidence type="ECO:0000259" key="1">
    <source>
        <dbReference type="Pfam" id="PF00561"/>
    </source>
</evidence>
<evidence type="ECO:0000313" key="2">
    <source>
        <dbReference type="EMBL" id="QBP14009.1"/>
    </source>
</evidence>